<comment type="caution">
    <text evidence="2">The sequence shown here is derived from an EMBL/GenBank/DDBJ whole genome shotgun (WGS) entry which is preliminary data.</text>
</comment>
<dbReference type="Proteomes" id="UP000076661">
    <property type="component" value="Unassembled WGS sequence"/>
</dbReference>
<keyword evidence="1" id="KW-0732">Signal</keyword>
<dbReference type="Gene3D" id="2.60.40.2870">
    <property type="match status" value="1"/>
</dbReference>
<dbReference type="EMBL" id="AUXX01000012">
    <property type="protein sequence ID" value="KZN67446.1"/>
    <property type="molecule type" value="Genomic_DNA"/>
</dbReference>
<organism evidence="2 3">
    <name type="scientific">Pseudoalteromonas luteoviolacea S4060-1</name>
    <dbReference type="NCBI Taxonomy" id="1365257"/>
    <lineage>
        <taxon>Bacteria</taxon>
        <taxon>Pseudomonadati</taxon>
        <taxon>Pseudomonadota</taxon>
        <taxon>Gammaproteobacteria</taxon>
        <taxon>Alteromonadales</taxon>
        <taxon>Pseudoalteromonadaceae</taxon>
        <taxon>Pseudoalteromonas</taxon>
    </lineage>
</organism>
<evidence type="ECO:0000313" key="3">
    <source>
        <dbReference type="Proteomes" id="UP000076661"/>
    </source>
</evidence>
<feature type="signal peptide" evidence="1">
    <location>
        <begin position="1"/>
        <end position="18"/>
    </location>
</feature>
<reference evidence="2 3" key="1">
    <citation type="submission" date="2013-07" db="EMBL/GenBank/DDBJ databases">
        <title>Comparative Genomic and Metabolomic Analysis of Twelve Strains of Pseudoalteromonas luteoviolacea.</title>
        <authorList>
            <person name="Vynne N.G."/>
            <person name="Mansson M."/>
            <person name="Gram L."/>
        </authorList>
    </citation>
    <scope>NUCLEOTIDE SEQUENCE [LARGE SCALE GENOMIC DNA]</scope>
    <source>
        <strain evidence="2 3">S4060-1</strain>
    </source>
</reference>
<sequence length="186" mass="20943">MKKLLMGLSLFSTFSVMASELPKLDTLVQDPAFVEYTEALKKEVISTHENYQLYLDSLQSKGEIVPMAPAPKLTYLEIRGVLSALYPQWDYVNPSSFSTNEDHGGEFYAVTVEYGYATPSSRRFQVNGSTLSLALSDPIKNASNVLIGYINYWHNTQTSFTGGTSTYQATSINFPYNKEDDRLYIR</sequence>
<accession>A0A161YX22</accession>
<name>A0A161YX22_9GAMM</name>
<dbReference type="PATRIC" id="fig|1365257.3.peg.1882"/>
<feature type="chain" id="PRO_5007830060" description="DUF4879 domain-containing protein" evidence="1">
    <location>
        <begin position="19"/>
        <end position="186"/>
    </location>
</feature>
<dbReference type="Pfam" id="PF16219">
    <property type="entry name" value="DUF4879"/>
    <property type="match status" value="1"/>
</dbReference>
<evidence type="ECO:0000256" key="1">
    <source>
        <dbReference type="SAM" id="SignalP"/>
    </source>
</evidence>
<dbReference type="RefSeq" id="WP_063372589.1">
    <property type="nucleotide sequence ID" value="NZ_AUXX01000012.1"/>
</dbReference>
<gene>
    <name evidence="2" type="ORF">N478_01480</name>
</gene>
<evidence type="ECO:0008006" key="4">
    <source>
        <dbReference type="Google" id="ProtNLM"/>
    </source>
</evidence>
<dbReference type="AlphaFoldDB" id="A0A161YX22"/>
<protein>
    <recommendedName>
        <fullName evidence="4">DUF4879 domain-containing protein</fullName>
    </recommendedName>
</protein>
<evidence type="ECO:0000313" key="2">
    <source>
        <dbReference type="EMBL" id="KZN67446.1"/>
    </source>
</evidence>
<dbReference type="InterPro" id="IPR032624">
    <property type="entry name" value="DUF4879"/>
</dbReference>
<proteinExistence type="predicted"/>